<feature type="signal peptide" evidence="1">
    <location>
        <begin position="1"/>
        <end position="22"/>
    </location>
</feature>
<dbReference type="EMBL" id="GBRD01016974">
    <property type="protein sequence ID" value="JAG48853.1"/>
    <property type="molecule type" value="Transcribed_RNA"/>
</dbReference>
<dbReference type="CDD" id="cd23992">
    <property type="entry name" value="PBP_GOBP"/>
    <property type="match status" value="1"/>
</dbReference>
<name>A0A0K8S6G6_LYGHE</name>
<accession>A0A0K8S6G6</accession>
<protein>
    <submittedName>
        <fullName evidence="2">Uncharacterized protein</fullName>
    </submittedName>
</protein>
<dbReference type="GO" id="GO:0005549">
    <property type="term" value="F:odorant binding"/>
    <property type="evidence" value="ECO:0007669"/>
    <property type="project" value="InterPro"/>
</dbReference>
<organism evidence="2">
    <name type="scientific">Lygus hesperus</name>
    <name type="common">Western plant bug</name>
    <dbReference type="NCBI Taxonomy" id="30085"/>
    <lineage>
        <taxon>Eukaryota</taxon>
        <taxon>Metazoa</taxon>
        <taxon>Ecdysozoa</taxon>
        <taxon>Arthropoda</taxon>
        <taxon>Hexapoda</taxon>
        <taxon>Insecta</taxon>
        <taxon>Pterygota</taxon>
        <taxon>Neoptera</taxon>
        <taxon>Paraneoptera</taxon>
        <taxon>Hemiptera</taxon>
        <taxon>Heteroptera</taxon>
        <taxon>Panheteroptera</taxon>
        <taxon>Cimicomorpha</taxon>
        <taxon>Miridae</taxon>
        <taxon>Mirini</taxon>
        <taxon>Lygus</taxon>
    </lineage>
</organism>
<sequence length="157" mass="17317">KMMNYYHSFVVLGAFGICVVAGMDPDKKLLAEGIKYAAECASTNGIKIDVCAEMYQEGANLADPKYEECKCWISCVAKKMKAMKEDGTWDMDGVKKIIDGLQHPEWKGEAEKVLPMCKDVSGTKCEPGFNAFVCVMKNSEKAKSYVMQMLKAMAGLS</sequence>
<feature type="non-terminal residue" evidence="2">
    <location>
        <position position="1"/>
    </location>
</feature>
<evidence type="ECO:0000313" key="2">
    <source>
        <dbReference type="EMBL" id="JAG48853.1"/>
    </source>
</evidence>
<evidence type="ECO:0000256" key="1">
    <source>
        <dbReference type="SAM" id="SignalP"/>
    </source>
</evidence>
<dbReference type="InterPro" id="IPR036728">
    <property type="entry name" value="PBP_GOBP_sf"/>
</dbReference>
<reference evidence="2" key="1">
    <citation type="submission" date="2014-09" db="EMBL/GenBank/DDBJ databases">
        <authorList>
            <person name="Magalhaes I.L.F."/>
            <person name="Oliveira U."/>
            <person name="Santos F.R."/>
            <person name="Vidigal T.H.D.A."/>
            <person name="Brescovit A.D."/>
            <person name="Santos A.J."/>
        </authorList>
    </citation>
    <scope>NUCLEOTIDE SEQUENCE</scope>
</reference>
<dbReference type="Pfam" id="PF01395">
    <property type="entry name" value="PBP_GOBP"/>
    <property type="match status" value="1"/>
</dbReference>
<dbReference type="AlphaFoldDB" id="A0A0K8S6G6"/>
<dbReference type="InterPro" id="IPR006170">
    <property type="entry name" value="PBP/GOBP"/>
</dbReference>
<feature type="chain" id="PRO_5005519209" evidence="1">
    <location>
        <begin position="23"/>
        <end position="157"/>
    </location>
</feature>
<proteinExistence type="predicted"/>
<dbReference type="Gene3D" id="1.10.238.20">
    <property type="entry name" value="Pheromone/general odorant binding protein domain"/>
    <property type="match status" value="1"/>
</dbReference>
<dbReference type="SUPFAM" id="SSF47565">
    <property type="entry name" value="Insect pheromone/odorant-binding proteins"/>
    <property type="match status" value="1"/>
</dbReference>
<dbReference type="SMART" id="SM00708">
    <property type="entry name" value="PhBP"/>
    <property type="match status" value="1"/>
</dbReference>
<keyword evidence="1" id="KW-0732">Signal</keyword>